<dbReference type="PANTHER" id="PTHR12117">
    <property type="entry name" value="HISTONE ACETYLTRANSFERASE COMPLEX"/>
    <property type="match status" value="1"/>
</dbReference>
<dbReference type="GO" id="GO:0031543">
    <property type="term" value="F:peptidyl-proline dioxygenase activity"/>
    <property type="evidence" value="ECO:0007669"/>
    <property type="project" value="TreeGrafter"/>
</dbReference>
<evidence type="ECO:0000259" key="2">
    <source>
        <dbReference type="Pfam" id="PF13661"/>
    </source>
</evidence>
<evidence type="ECO:0000256" key="1">
    <source>
        <dbReference type="SAM" id="SignalP"/>
    </source>
</evidence>
<dbReference type="GO" id="GO:0005737">
    <property type="term" value="C:cytoplasm"/>
    <property type="evidence" value="ECO:0007669"/>
    <property type="project" value="TreeGrafter"/>
</dbReference>
<feature type="chain" id="PRO_5031342908" description="Prolyl 3,4-dihydroxylase TPA1/OFD1 N-terminal domain-containing protein" evidence="1">
    <location>
        <begin position="26"/>
        <end position="357"/>
    </location>
</feature>
<reference evidence="3" key="1">
    <citation type="submission" date="2021-01" db="EMBL/GenBank/DDBJ databases">
        <authorList>
            <person name="Corre E."/>
            <person name="Pelletier E."/>
            <person name="Niang G."/>
            <person name="Scheremetjew M."/>
            <person name="Finn R."/>
            <person name="Kale V."/>
            <person name="Holt S."/>
            <person name="Cochrane G."/>
            <person name="Meng A."/>
            <person name="Brown T."/>
            <person name="Cohen L."/>
        </authorList>
    </citation>
    <scope>NUCLEOTIDE SEQUENCE</scope>
    <source>
        <strain evidence="3">SM1012Den-03</strain>
    </source>
</reference>
<dbReference type="EMBL" id="HBGZ01020977">
    <property type="protein sequence ID" value="CAD9614747.1"/>
    <property type="molecule type" value="Transcribed_RNA"/>
</dbReference>
<dbReference type="InterPro" id="IPR039558">
    <property type="entry name" value="TPA1/OFD1_N"/>
</dbReference>
<organism evidence="3">
    <name type="scientific">Skeletonema marinoi</name>
    <dbReference type="NCBI Taxonomy" id="267567"/>
    <lineage>
        <taxon>Eukaryota</taxon>
        <taxon>Sar</taxon>
        <taxon>Stramenopiles</taxon>
        <taxon>Ochrophyta</taxon>
        <taxon>Bacillariophyta</taxon>
        <taxon>Coscinodiscophyceae</taxon>
        <taxon>Thalassiosirophycidae</taxon>
        <taxon>Thalassiosirales</taxon>
        <taxon>Skeletonemataceae</taxon>
        <taxon>Skeletonema</taxon>
        <taxon>Skeletonema marinoi-dohrnii complex</taxon>
    </lineage>
</organism>
<keyword evidence="1" id="KW-0732">Signal</keyword>
<dbReference type="Pfam" id="PF13661">
    <property type="entry name" value="2OG-FeII_Oxy_4"/>
    <property type="match status" value="1"/>
</dbReference>
<dbReference type="AlphaFoldDB" id="A0A7S2LS65"/>
<gene>
    <name evidence="3" type="ORF">SMAR0320_LOCUS15095</name>
</gene>
<dbReference type="InterPro" id="IPR051842">
    <property type="entry name" value="uS12_prolyl_hydroxylase"/>
</dbReference>
<dbReference type="PANTHER" id="PTHR12117:SF0">
    <property type="entry name" value="PROLYL 3-HYDROXYLASE OGFOD1"/>
    <property type="match status" value="1"/>
</dbReference>
<feature type="signal peptide" evidence="1">
    <location>
        <begin position="1"/>
        <end position="25"/>
    </location>
</feature>
<dbReference type="Gene3D" id="2.60.120.620">
    <property type="entry name" value="q2cbj1_9rhob like domain"/>
    <property type="match status" value="1"/>
</dbReference>
<name>A0A7S2LS65_9STRA</name>
<sequence length="357" mass="40896">MKMMIYTSLLSIVFYGSLFASASNSSETTIKACVDNEDQTDNTVDPVSGGSSNSNKFTYPKVGDSITSFLNPNLFQDPETIHNIKQQLRAGKPVMIHNAFQPEYAEAMYQDLSSAEGAFELHEYAHEQDDFSCYHYNIYDLQKYTPLMNATLELFNSTATKEFASELSGRRCGGQTWPAASWYKPGSHSLPHSDWADQRTVAYVWHLTKGWKHGWGGHLYWMSETSFPFVPPSFNTLVLFSVNTRTQHMVTSVNHLAGDVKRLTINGWWEDNGWLPSFEDDLAQFAEGYDDWLDYFLEDSARLLEFTADQSFRLGQLQAECAAGGYYDEIRCNKLHYVYETLHEGSYWYNEIHYVEL</sequence>
<protein>
    <recommendedName>
        <fullName evidence="2">Prolyl 3,4-dihydroxylase TPA1/OFD1 N-terminal domain-containing protein</fullName>
    </recommendedName>
</protein>
<evidence type="ECO:0000313" key="3">
    <source>
        <dbReference type="EMBL" id="CAD9614747.1"/>
    </source>
</evidence>
<dbReference type="GO" id="GO:0006449">
    <property type="term" value="P:regulation of translational termination"/>
    <property type="evidence" value="ECO:0007669"/>
    <property type="project" value="TreeGrafter"/>
</dbReference>
<proteinExistence type="predicted"/>
<feature type="domain" description="Prolyl 3,4-dihydroxylase TPA1/OFD1 N-terminal" evidence="2">
    <location>
        <begin position="180"/>
        <end position="269"/>
    </location>
</feature>
<accession>A0A7S2LS65</accession>